<evidence type="ECO:0000256" key="3">
    <source>
        <dbReference type="ARBA" id="ARBA00022840"/>
    </source>
</evidence>
<keyword evidence="2" id="KW-0547">Nucleotide-binding</keyword>
<dbReference type="PANTHER" id="PTHR45772:SF4">
    <property type="entry name" value="ABC TRANSPORTER ATP-BINDING PROTEIN"/>
    <property type="match status" value="1"/>
</dbReference>
<dbReference type="KEGG" id="niy:FQ775_08110"/>
<dbReference type="GO" id="GO:0005524">
    <property type="term" value="F:ATP binding"/>
    <property type="evidence" value="ECO:0007669"/>
    <property type="project" value="UniProtKB-KW"/>
</dbReference>
<gene>
    <name evidence="5" type="ORF">FQ775_08110</name>
</gene>
<dbReference type="InterPro" id="IPR051120">
    <property type="entry name" value="ABC_AA/LPS_Transport"/>
</dbReference>
<dbReference type="Gene3D" id="3.40.50.300">
    <property type="entry name" value="P-loop containing nucleotide triphosphate hydrolases"/>
    <property type="match status" value="1"/>
</dbReference>
<dbReference type="FunFam" id="3.40.50.300:FF:000421">
    <property type="entry name" value="Branched-chain amino acid ABC transporter ATP-binding protein"/>
    <property type="match status" value="1"/>
</dbReference>
<dbReference type="InterPro" id="IPR003439">
    <property type="entry name" value="ABC_transporter-like_ATP-bd"/>
</dbReference>
<reference evidence="5" key="1">
    <citation type="submission" date="2020-04" db="EMBL/GenBank/DDBJ databases">
        <title>Nitratireductor sp. nov. isolated from mangrove soil.</title>
        <authorList>
            <person name="Ye Y."/>
        </authorList>
    </citation>
    <scope>NUCLEOTIDE SEQUENCE</scope>
    <source>
        <strain evidence="5">SY7</strain>
    </source>
</reference>
<keyword evidence="1" id="KW-0813">Transport</keyword>
<evidence type="ECO:0000256" key="1">
    <source>
        <dbReference type="ARBA" id="ARBA00022448"/>
    </source>
</evidence>
<sequence length="313" mass="33684">MRNGRSIDFALACAGGRRARIPHQRQVGFQKARSGDSGCRPAGVRGDAGVNAFAQAQDRQPLLSVRDIAVHFGGIKALDGVSFGLERGQILGLIGPNGAGKTTLFNCLSRLYTPTSGDILFAGATLLDRPAHRVAESGIGRTFQNLATFSRLSVRDNIRIGAHSASNSDIASDALRLPWVRRNEAEIDGVVDELIDYLELARVADMPASGLPFGTLKRVELARALASKPTLLLLDEPAGGLNHDEITELGERIRKIRDDRNVTILLVEHHMNLVMAISDIVVVLNFGRKISEGSPATVQADPEVIRAYLGDGK</sequence>
<dbReference type="InterPro" id="IPR027417">
    <property type="entry name" value="P-loop_NTPase"/>
</dbReference>
<dbReference type="SUPFAM" id="SSF52540">
    <property type="entry name" value="P-loop containing nucleoside triphosphate hydrolases"/>
    <property type="match status" value="1"/>
</dbReference>
<evidence type="ECO:0000259" key="4">
    <source>
        <dbReference type="PROSITE" id="PS50893"/>
    </source>
</evidence>
<protein>
    <submittedName>
        <fullName evidence="5">ABC transporter ATP-binding protein</fullName>
    </submittedName>
</protein>
<dbReference type="AlphaFoldDB" id="A0A5B8KXC6"/>
<accession>A0A5B8KXC6</accession>
<feature type="domain" description="ABC transporter" evidence="4">
    <location>
        <begin position="63"/>
        <end position="311"/>
    </location>
</feature>
<dbReference type="CDD" id="cd03219">
    <property type="entry name" value="ABC_Mj1267_LivG_branched"/>
    <property type="match status" value="1"/>
</dbReference>
<dbReference type="InterPro" id="IPR003593">
    <property type="entry name" value="AAA+_ATPase"/>
</dbReference>
<dbReference type="OrthoDB" id="9779872at2"/>
<evidence type="ECO:0000313" key="5">
    <source>
        <dbReference type="EMBL" id="QDZ00344.1"/>
    </source>
</evidence>
<dbReference type="PROSITE" id="PS50893">
    <property type="entry name" value="ABC_TRANSPORTER_2"/>
    <property type="match status" value="1"/>
</dbReference>
<organism evidence="5 6">
    <name type="scientific">Nitratireductor mangrovi</name>
    <dbReference type="NCBI Taxonomy" id="2599600"/>
    <lineage>
        <taxon>Bacteria</taxon>
        <taxon>Pseudomonadati</taxon>
        <taxon>Pseudomonadota</taxon>
        <taxon>Alphaproteobacteria</taxon>
        <taxon>Hyphomicrobiales</taxon>
        <taxon>Phyllobacteriaceae</taxon>
        <taxon>Nitratireductor</taxon>
    </lineage>
</organism>
<name>A0A5B8KXC6_9HYPH</name>
<dbReference type="PANTHER" id="PTHR45772">
    <property type="entry name" value="CONSERVED COMPONENT OF ABC TRANSPORTER FOR NATURAL AMINO ACIDS-RELATED"/>
    <property type="match status" value="1"/>
</dbReference>
<dbReference type="Pfam" id="PF12399">
    <property type="entry name" value="BCA_ABC_TP_C"/>
    <property type="match status" value="1"/>
</dbReference>
<dbReference type="EMBL" id="CP042301">
    <property type="protein sequence ID" value="QDZ00344.1"/>
    <property type="molecule type" value="Genomic_DNA"/>
</dbReference>
<dbReference type="Pfam" id="PF00005">
    <property type="entry name" value="ABC_tran"/>
    <property type="match status" value="1"/>
</dbReference>
<dbReference type="GO" id="GO:0016887">
    <property type="term" value="F:ATP hydrolysis activity"/>
    <property type="evidence" value="ECO:0007669"/>
    <property type="project" value="InterPro"/>
</dbReference>
<dbReference type="SMART" id="SM00382">
    <property type="entry name" value="AAA"/>
    <property type="match status" value="1"/>
</dbReference>
<keyword evidence="6" id="KW-1185">Reference proteome</keyword>
<dbReference type="Proteomes" id="UP000321389">
    <property type="component" value="Chromosome"/>
</dbReference>
<dbReference type="GO" id="GO:0005886">
    <property type="term" value="C:plasma membrane"/>
    <property type="evidence" value="ECO:0007669"/>
    <property type="project" value="TreeGrafter"/>
</dbReference>
<proteinExistence type="predicted"/>
<evidence type="ECO:0000256" key="2">
    <source>
        <dbReference type="ARBA" id="ARBA00022741"/>
    </source>
</evidence>
<dbReference type="InterPro" id="IPR032823">
    <property type="entry name" value="BCA_ABC_TP_C"/>
</dbReference>
<evidence type="ECO:0000313" key="6">
    <source>
        <dbReference type="Proteomes" id="UP000321389"/>
    </source>
</evidence>
<keyword evidence="3 5" id="KW-0067">ATP-binding</keyword>